<organism evidence="1 2">
    <name type="scientific">Hypocrea virens (strain Gv29-8 / FGSC 10586)</name>
    <name type="common">Gliocladium virens</name>
    <name type="synonym">Trichoderma virens</name>
    <dbReference type="NCBI Taxonomy" id="413071"/>
    <lineage>
        <taxon>Eukaryota</taxon>
        <taxon>Fungi</taxon>
        <taxon>Dikarya</taxon>
        <taxon>Ascomycota</taxon>
        <taxon>Pezizomycotina</taxon>
        <taxon>Sordariomycetes</taxon>
        <taxon>Hypocreomycetidae</taxon>
        <taxon>Hypocreales</taxon>
        <taxon>Hypocreaceae</taxon>
        <taxon>Trichoderma</taxon>
    </lineage>
</organism>
<dbReference type="EMBL" id="ABDF02000070">
    <property type="protein sequence ID" value="EHK21548.1"/>
    <property type="molecule type" value="Genomic_DNA"/>
</dbReference>
<evidence type="ECO:0000313" key="1">
    <source>
        <dbReference type="EMBL" id="EHK21548.1"/>
    </source>
</evidence>
<dbReference type="OMA" id="RENCHYE"/>
<proteinExistence type="predicted"/>
<dbReference type="Proteomes" id="UP000007115">
    <property type="component" value="Unassembled WGS sequence"/>
</dbReference>
<sequence>VNPAFTLKPIHYSMQYHLSFDNLNCIRRQLGSKNERTFIPELSIAGGACSDEDTLYQWSSEIYLDNGTFLQKQNIRTAFYKDGEYSPEHYIGCPHQSLSVYTPEFWDNDGLLEVEAWVMSKPSRCASHSMQKWSNSQGPYTHITSCTICHSDTESYIQLNGCYLDVKYTCFRDLGTGMDPSDSKWLSLLTGEGITHRPEYEFDVLTHVWYTASGLGRSNLDEVTHQTPKGVFHVRSRGG</sequence>
<dbReference type="AlphaFoldDB" id="G9MVQ1"/>
<comment type="caution">
    <text evidence="1">The sequence shown here is derived from an EMBL/GenBank/DDBJ whole genome shotgun (WGS) entry which is preliminary data.</text>
</comment>
<evidence type="ECO:0000313" key="2">
    <source>
        <dbReference type="Proteomes" id="UP000007115"/>
    </source>
</evidence>
<dbReference type="GeneID" id="25795185"/>
<gene>
    <name evidence="1" type="ORF">TRIVIDRAFT_52268</name>
</gene>
<name>G9MVQ1_HYPVG</name>
<dbReference type="OrthoDB" id="4763424at2759"/>
<dbReference type="eggNOG" id="ENOG502TBPT">
    <property type="taxonomic scope" value="Eukaryota"/>
</dbReference>
<feature type="non-terminal residue" evidence="1">
    <location>
        <position position="1"/>
    </location>
</feature>
<dbReference type="HOGENOM" id="CLU_1061951_0_0_1"/>
<dbReference type="RefSeq" id="XP_013955742.1">
    <property type="nucleotide sequence ID" value="XM_014100267.1"/>
</dbReference>
<protein>
    <submittedName>
        <fullName evidence="1">Uncharacterized protein</fullName>
    </submittedName>
</protein>
<keyword evidence="2" id="KW-1185">Reference proteome</keyword>
<dbReference type="VEuPathDB" id="FungiDB:TRIVIDRAFT_52268"/>
<accession>G9MVQ1</accession>
<reference evidence="1 2" key="1">
    <citation type="journal article" date="2011" name="Genome Biol.">
        <title>Comparative genome sequence analysis underscores mycoparasitism as the ancestral life style of Trichoderma.</title>
        <authorList>
            <person name="Kubicek C.P."/>
            <person name="Herrera-Estrella A."/>
            <person name="Seidl-Seiboth V."/>
            <person name="Martinez D.A."/>
            <person name="Druzhinina I.S."/>
            <person name="Thon M."/>
            <person name="Zeilinger S."/>
            <person name="Casas-Flores S."/>
            <person name="Horwitz B.A."/>
            <person name="Mukherjee P.K."/>
            <person name="Mukherjee M."/>
            <person name="Kredics L."/>
            <person name="Alcaraz L.D."/>
            <person name="Aerts A."/>
            <person name="Antal Z."/>
            <person name="Atanasova L."/>
            <person name="Cervantes-Badillo M.G."/>
            <person name="Challacombe J."/>
            <person name="Chertkov O."/>
            <person name="McCluskey K."/>
            <person name="Coulpier F."/>
            <person name="Deshpande N."/>
            <person name="von Doehren H."/>
            <person name="Ebbole D.J."/>
            <person name="Esquivel-Naranjo E.U."/>
            <person name="Fekete E."/>
            <person name="Flipphi M."/>
            <person name="Glaser F."/>
            <person name="Gomez-Rodriguez E.Y."/>
            <person name="Gruber S."/>
            <person name="Han C."/>
            <person name="Henrissat B."/>
            <person name="Hermosa R."/>
            <person name="Hernandez-Onate M."/>
            <person name="Karaffa L."/>
            <person name="Kosti I."/>
            <person name="Le Crom S."/>
            <person name="Lindquist E."/>
            <person name="Lucas S."/>
            <person name="Luebeck M."/>
            <person name="Luebeck P.S."/>
            <person name="Margeot A."/>
            <person name="Metz B."/>
            <person name="Misra M."/>
            <person name="Nevalainen H."/>
            <person name="Omann M."/>
            <person name="Packer N."/>
            <person name="Perrone G."/>
            <person name="Uresti-Rivera E.E."/>
            <person name="Salamov A."/>
            <person name="Schmoll M."/>
            <person name="Seiboth B."/>
            <person name="Shapiro H."/>
            <person name="Sukno S."/>
            <person name="Tamayo-Ramos J.A."/>
            <person name="Tisch D."/>
            <person name="Wiest A."/>
            <person name="Wilkinson H.H."/>
            <person name="Zhang M."/>
            <person name="Coutinho P.M."/>
            <person name="Kenerley C.M."/>
            <person name="Monte E."/>
            <person name="Baker S.E."/>
            <person name="Grigoriev I.V."/>
        </authorList>
    </citation>
    <scope>NUCLEOTIDE SEQUENCE [LARGE SCALE GENOMIC DNA]</scope>
    <source>
        <strain evidence="2">Gv29-8 / FGSC 10586</strain>
    </source>
</reference>
<dbReference type="InParanoid" id="G9MVQ1"/>